<evidence type="ECO:0000313" key="3">
    <source>
        <dbReference type="Proteomes" id="UP000233597"/>
    </source>
</evidence>
<feature type="domain" description="Xylose isomerase-like TIM barrel" evidence="1">
    <location>
        <begin position="27"/>
        <end position="271"/>
    </location>
</feature>
<name>A0A2N3KTW1_9PROT</name>
<keyword evidence="2" id="KW-0413">Isomerase</keyword>
<dbReference type="PANTHER" id="PTHR12110">
    <property type="entry name" value="HYDROXYPYRUVATE ISOMERASE"/>
    <property type="match status" value="1"/>
</dbReference>
<reference evidence="2 3" key="1">
    <citation type="submission" date="2017-09" db="EMBL/GenBank/DDBJ databases">
        <title>Biodiversity and function of Thalassospira species in the particle-attached aromatic-hydrocarbon-degrading consortia from the surface seawater of the South China Sea.</title>
        <authorList>
            <person name="Dong C."/>
            <person name="Liu R."/>
            <person name="Shao Z."/>
        </authorList>
    </citation>
    <scope>NUCLEOTIDE SEQUENCE [LARGE SCALE GENOMIC DNA]</scope>
    <source>
        <strain evidence="2 3">CSC1P2</strain>
    </source>
</reference>
<comment type="caution">
    <text evidence="2">The sequence shown here is derived from an EMBL/GenBank/DDBJ whole genome shotgun (WGS) entry which is preliminary data.</text>
</comment>
<sequence length="293" mass="32385">MSANVQKLILHPTVARHATFVMDTVIARQVGFDGLELSATKLDAFLAAGLTQDDLRSYLNGLDCPGLGYLPDIERSDATAASLFADAEKLFKMAAMAGARGVQVLTGPLDVQQVIDCQNQPALRRDHAFLRLDHKDQIALCAANLQKLADLAAPYGLVLYLEALGWSPVNRLADQLEIIDRAARDNVRIVIDYWHCHVSGDTPDMVAKIDKSLIYGVHFCDSNPYSGGIPIEPVLRDVPIGKGVINLKHWTDAVKATGYQGWWSAELFCLRQHQQDSLVIARDLYDLMVEHIR</sequence>
<dbReference type="EMBL" id="NWTK01000007">
    <property type="protein sequence ID" value="PKR53913.1"/>
    <property type="molecule type" value="Genomic_DNA"/>
</dbReference>
<dbReference type="Pfam" id="PF01261">
    <property type="entry name" value="AP_endonuc_2"/>
    <property type="match status" value="1"/>
</dbReference>
<dbReference type="RefSeq" id="WP_101267137.1">
    <property type="nucleotide sequence ID" value="NZ_NWTK01000007.1"/>
</dbReference>
<dbReference type="PANTHER" id="PTHR12110:SF21">
    <property type="entry name" value="XYLOSE ISOMERASE-LIKE TIM BARREL DOMAIN-CONTAINING PROTEIN"/>
    <property type="match status" value="1"/>
</dbReference>
<dbReference type="Gene3D" id="3.20.20.150">
    <property type="entry name" value="Divalent-metal-dependent TIM barrel enzymes"/>
    <property type="match status" value="1"/>
</dbReference>
<dbReference type="SUPFAM" id="SSF51658">
    <property type="entry name" value="Xylose isomerase-like"/>
    <property type="match status" value="1"/>
</dbReference>
<proteinExistence type="predicted"/>
<dbReference type="InterPro" id="IPR050312">
    <property type="entry name" value="IolE/XylAMocC-like"/>
</dbReference>
<dbReference type="GO" id="GO:0016853">
    <property type="term" value="F:isomerase activity"/>
    <property type="evidence" value="ECO:0007669"/>
    <property type="project" value="UniProtKB-KW"/>
</dbReference>
<dbReference type="InterPro" id="IPR036237">
    <property type="entry name" value="Xyl_isomerase-like_sf"/>
</dbReference>
<accession>A0A2N3KTW1</accession>
<dbReference type="AlphaFoldDB" id="A0A2N3KTW1"/>
<gene>
    <name evidence="2" type="ORF">COO20_12980</name>
</gene>
<organism evidence="2 3">
    <name type="scientific">Thalassospira marina</name>
    <dbReference type="NCBI Taxonomy" id="2048283"/>
    <lineage>
        <taxon>Bacteria</taxon>
        <taxon>Pseudomonadati</taxon>
        <taxon>Pseudomonadota</taxon>
        <taxon>Alphaproteobacteria</taxon>
        <taxon>Rhodospirillales</taxon>
        <taxon>Thalassospiraceae</taxon>
        <taxon>Thalassospira</taxon>
    </lineage>
</organism>
<dbReference type="OrthoDB" id="9787068at2"/>
<protein>
    <submittedName>
        <fullName evidence="2">Sugar phosphate isomerase</fullName>
    </submittedName>
</protein>
<dbReference type="InterPro" id="IPR013022">
    <property type="entry name" value="Xyl_isomerase-like_TIM-brl"/>
</dbReference>
<dbReference type="Proteomes" id="UP000233597">
    <property type="component" value="Unassembled WGS sequence"/>
</dbReference>
<evidence type="ECO:0000259" key="1">
    <source>
        <dbReference type="Pfam" id="PF01261"/>
    </source>
</evidence>
<evidence type="ECO:0000313" key="2">
    <source>
        <dbReference type="EMBL" id="PKR53913.1"/>
    </source>
</evidence>